<reference evidence="9 10" key="1">
    <citation type="submission" date="2023-07" db="EMBL/GenBank/DDBJ databases">
        <title>Genomic Encyclopedia of Type Strains, Phase IV (KMG-IV): sequencing the most valuable type-strain genomes for metagenomic binning, comparative biology and taxonomic classification.</title>
        <authorList>
            <person name="Goeker M."/>
        </authorList>
    </citation>
    <scope>NUCLEOTIDE SEQUENCE [LARGE SCALE GENOMIC DNA]</scope>
    <source>
        <strain evidence="9 10">DSM 22616</strain>
    </source>
</reference>
<dbReference type="RefSeq" id="WP_307495130.1">
    <property type="nucleotide sequence ID" value="NZ_JAUSTN010000005.1"/>
</dbReference>
<dbReference type="InterPro" id="IPR014743">
    <property type="entry name" value="Cl-channel_core"/>
</dbReference>
<dbReference type="Pfam" id="PF00654">
    <property type="entry name" value="Voltage_CLC"/>
    <property type="match status" value="1"/>
</dbReference>
<feature type="transmembrane region" description="Helical" evidence="8">
    <location>
        <begin position="334"/>
        <end position="355"/>
    </location>
</feature>
<evidence type="ECO:0000256" key="1">
    <source>
        <dbReference type="ARBA" id="ARBA00004141"/>
    </source>
</evidence>
<feature type="transmembrane region" description="Helical" evidence="8">
    <location>
        <begin position="229"/>
        <end position="248"/>
    </location>
</feature>
<dbReference type="SUPFAM" id="SSF81340">
    <property type="entry name" value="Clc chloride channel"/>
    <property type="match status" value="1"/>
</dbReference>
<dbReference type="EMBL" id="JAUSTN010000005">
    <property type="protein sequence ID" value="MDQ0275066.1"/>
    <property type="molecule type" value="Genomic_DNA"/>
</dbReference>
<feature type="transmembrane region" description="Helical" evidence="8">
    <location>
        <begin position="269"/>
        <end position="288"/>
    </location>
</feature>
<gene>
    <name evidence="9" type="ORF">J2S72_001090</name>
</gene>
<dbReference type="PANTHER" id="PTHR45711:SF6">
    <property type="entry name" value="CHLORIDE CHANNEL PROTEIN"/>
    <property type="match status" value="1"/>
</dbReference>
<sequence>MKQLKNEELRWVQINFNSLFLFFLTGICTGLVITFYKVGIDKFAKLVTGFLKNYGSSPMGKIIFISAFFIMASIIYFFTKVDPNIKGSGIPIIFGVLDKKFNVDWKKTLPMKFFTSIVTVGSGLTLGREGPSVQMGGLVGQAVHQIGKSVEERRVFVGASSGAGFAVAFNAPLSGIMFAVEEIYKKTNRKIFLSSSVTVFSAIIISNMLLGNHPTLENIPKIKALGLSAYSHIFFLGLLTGLSGVLYNKVIIGSKKYGEKIKINPFVKFVIPFLVTAIFLLMDINLFGSGEHFIFYPLSQNAEPLRLIYYYFMKLFLLAIIFAVGCPGGSLVPLLAMGSLVGNIYGSILAGAGIITPDLILTFSILGMCGQFSSIVRAPLTGIVLILEMTGGSFDYLLAVAIVAMLSYTLAESLHSKPFYSHLYEMMVGKN</sequence>
<dbReference type="Gene3D" id="1.10.3080.10">
    <property type="entry name" value="Clc chloride channel"/>
    <property type="match status" value="1"/>
</dbReference>
<feature type="transmembrane region" description="Helical" evidence="8">
    <location>
        <begin position="308"/>
        <end position="327"/>
    </location>
</feature>
<keyword evidence="5" id="KW-0406">Ion transport</keyword>
<keyword evidence="10" id="KW-1185">Reference proteome</keyword>
<accession>A0ABU0AUX9</accession>
<feature type="transmembrane region" description="Helical" evidence="8">
    <location>
        <begin position="20"/>
        <end position="38"/>
    </location>
</feature>
<comment type="subcellular location">
    <subcellularLocation>
        <location evidence="1">Membrane</location>
        <topology evidence="1">Multi-pass membrane protein</topology>
    </subcellularLocation>
</comment>
<keyword evidence="2" id="KW-0813">Transport</keyword>
<dbReference type="Proteomes" id="UP001236559">
    <property type="component" value="Unassembled WGS sequence"/>
</dbReference>
<evidence type="ECO:0000256" key="3">
    <source>
        <dbReference type="ARBA" id="ARBA00022692"/>
    </source>
</evidence>
<keyword evidence="7" id="KW-0868">Chloride</keyword>
<organism evidence="9 10">
    <name type="scientific">Peptoniphilus koenoeneniae</name>
    <dbReference type="NCBI Taxonomy" id="507751"/>
    <lineage>
        <taxon>Bacteria</taxon>
        <taxon>Bacillati</taxon>
        <taxon>Bacillota</taxon>
        <taxon>Tissierellia</taxon>
        <taxon>Tissierellales</taxon>
        <taxon>Peptoniphilaceae</taxon>
        <taxon>Peptoniphilus</taxon>
    </lineage>
</organism>
<dbReference type="CDD" id="cd01031">
    <property type="entry name" value="EriC"/>
    <property type="match status" value="1"/>
</dbReference>
<feature type="transmembrane region" description="Helical" evidence="8">
    <location>
        <begin position="59"/>
        <end position="78"/>
    </location>
</feature>
<evidence type="ECO:0000313" key="9">
    <source>
        <dbReference type="EMBL" id="MDQ0275066.1"/>
    </source>
</evidence>
<keyword evidence="6 8" id="KW-0472">Membrane</keyword>
<protein>
    <submittedName>
        <fullName evidence="9">H+/Cl- antiporter ClcA</fullName>
    </submittedName>
</protein>
<dbReference type="PRINTS" id="PR00762">
    <property type="entry name" value="CLCHANNEL"/>
</dbReference>
<dbReference type="PANTHER" id="PTHR45711">
    <property type="entry name" value="CHLORIDE CHANNEL PROTEIN"/>
    <property type="match status" value="1"/>
</dbReference>
<evidence type="ECO:0000256" key="5">
    <source>
        <dbReference type="ARBA" id="ARBA00023065"/>
    </source>
</evidence>
<evidence type="ECO:0000256" key="2">
    <source>
        <dbReference type="ARBA" id="ARBA00022448"/>
    </source>
</evidence>
<comment type="caution">
    <text evidence="9">The sequence shown here is derived from an EMBL/GenBank/DDBJ whole genome shotgun (WGS) entry which is preliminary data.</text>
</comment>
<dbReference type="InterPro" id="IPR001807">
    <property type="entry name" value="ClC"/>
</dbReference>
<evidence type="ECO:0000256" key="4">
    <source>
        <dbReference type="ARBA" id="ARBA00022989"/>
    </source>
</evidence>
<keyword evidence="3 8" id="KW-0812">Transmembrane</keyword>
<evidence type="ECO:0000256" key="7">
    <source>
        <dbReference type="ARBA" id="ARBA00023214"/>
    </source>
</evidence>
<keyword evidence="4 8" id="KW-1133">Transmembrane helix</keyword>
<name>A0ABU0AUX9_9FIRM</name>
<evidence type="ECO:0000256" key="6">
    <source>
        <dbReference type="ARBA" id="ARBA00023136"/>
    </source>
</evidence>
<proteinExistence type="predicted"/>
<evidence type="ECO:0000313" key="10">
    <source>
        <dbReference type="Proteomes" id="UP001236559"/>
    </source>
</evidence>
<feature type="transmembrane region" description="Helical" evidence="8">
    <location>
        <begin position="191"/>
        <end position="209"/>
    </location>
</feature>
<evidence type="ECO:0000256" key="8">
    <source>
        <dbReference type="SAM" id="Phobius"/>
    </source>
</evidence>